<keyword evidence="7" id="KW-0732">Signal</keyword>
<dbReference type="GO" id="GO:0016020">
    <property type="term" value="C:membrane"/>
    <property type="evidence" value="ECO:0007669"/>
    <property type="project" value="UniProtKB-SubCell"/>
</dbReference>
<evidence type="ECO:0000313" key="9">
    <source>
        <dbReference type="Proteomes" id="UP001303647"/>
    </source>
</evidence>
<feature type="region of interest" description="Disordered" evidence="5">
    <location>
        <begin position="80"/>
        <end position="197"/>
    </location>
</feature>
<evidence type="ECO:0000256" key="2">
    <source>
        <dbReference type="ARBA" id="ARBA00022692"/>
    </source>
</evidence>
<dbReference type="Proteomes" id="UP001303647">
    <property type="component" value="Unassembled WGS sequence"/>
</dbReference>
<reference evidence="8" key="2">
    <citation type="submission" date="2023-05" db="EMBL/GenBank/DDBJ databases">
        <authorList>
            <consortium name="Lawrence Berkeley National Laboratory"/>
            <person name="Steindorff A."/>
            <person name="Hensen N."/>
            <person name="Bonometti L."/>
            <person name="Westerberg I."/>
            <person name="Brannstrom I.O."/>
            <person name="Guillou S."/>
            <person name="Cros-Aarteil S."/>
            <person name="Calhoun S."/>
            <person name="Haridas S."/>
            <person name="Kuo A."/>
            <person name="Mondo S."/>
            <person name="Pangilinan J."/>
            <person name="Riley R."/>
            <person name="Labutti K."/>
            <person name="Andreopoulos B."/>
            <person name="Lipzen A."/>
            <person name="Chen C."/>
            <person name="Yanf M."/>
            <person name="Daum C."/>
            <person name="Ng V."/>
            <person name="Clum A."/>
            <person name="Ohm R."/>
            <person name="Martin F."/>
            <person name="Silar P."/>
            <person name="Natvig D."/>
            <person name="Lalanne C."/>
            <person name="Gautier V."/>
            <person name="Ament-Velasquez S.L."/>
            <person name="Kruys A."/>
            <person name="Hutchinson M.I."/>
            <person name="Powell A.J."/>
            <person name="Barry K."/>
            <person name="Miller A.N."/>
            <person name="Grigoriev I.V."/>
            <person name="Debuchy R."/>
            <person name="Gladieux P."/>
            <person name="Thoren M.H."/>
            <person name="Johannesson H."/>
        </authorList>
    </citation>
    <scope>NUCLEOTIDE SEQUENCE</scope>
    <source>
        <strain evidence="8">CBS 359.72</strain>
    </source>
</reference>
<comment type="caution">
    <text evidence="8">The sequence shown here is derived from an EMBL/GenBank/DDBJ whole genome shotgun (WGS) entry which is preliminary data.</text>
</comment>
<evidence type="ECO:0000256" key="1">
    <source>
        <dbReference type="ARBA" id="ARBA00004167"/>
    </source>
</evidence>
<dbReference type="InterPro" id="IPR051694">
    <property type="entry name" value="Immunoregulatory_rcpt-like"/>
</dbReference>
<evidence type="ECO:0000313" key="8">
    <source>
        <dbReference type="EMBL" id="KAK4248079.1"/>
    </source>
</evidence>
<feature type="compositionally biased region" description="Acidic residues" evidence="5">
    <location>
        <begin position="100"/>
        <end position="123"/>
    </location>
</feature>
<reference evidence="8" key="1">
    <citation type="journal article" date="2023" name="Mol. Phylogenet. Evol.">
        <title>Genome-scale phylogeny and comparative genomics of the fungal order Sordariales.</title>
        <authorList>
            <person name="Hensen N."/>
            <person name="Bonometti L."/>
            <person name="Westerberg I."/>
            <person name="Brannstrom I.O."/>
            <person name="Guillou S."/>
            <person name="Cros-Aarteil S."/>
            <person name="Calhoun S."/>
            <person name="Haridas S."/>
            <person name="Kuo A."/>
            <person name="Mondo S."/>
            <person name="Pangilinan J."/>
            <person name="Riley R."/>
            <person name="LaButti K."/>
            <person name="Andreopoulos B."/>
            <person name="Lipzen A."/>
            <person name="Chen C."/>
            <person name="Yan M."/>
            <person name="Daum C."/>
            <person name="Ng V."/>
            <person name="Clum A."/>
            <person name="Steindorff A."/>
            <person name="Ohm R.A."/>
            <person name="Martin F."/>
            <person name="Silar P."/>
            <person name="Natvig D.O."/>
            <person name="Lalanne C."/>
            <person name="Gautier V."/>
            <person name="Ament-Velasquez S.L."/>
            <person name="Kruys A."/>
            <person name="Hutchinson M.I."/>
            <person name="Powell A.J."/>
            <person name="Barry K."/>
            <person name="Miller A.N."/>
            <person name="Grigoriev I.V."/>
            <person name="Debuchy R."/>
            <person name="Gladieux P."/>
            <person name="Hiltunen Thoren M."/>
            <person name="Johannesson H."/>
        </authorList>
    </citation>
    <scope>NUCLEOTIDE SEQUENCE</scope>
    <source>
        <strain evidence="8">CBS 359.72</strain>
    </source>
</reference>
<sequence length="460" mass="48403">MRPATALLPLLTAAAAGVGVTSGVPATSKTAAVSCLSSRSSFLYRKLLTRFPKPDLASRNSDAAALAAQLQVKREQHFTTVAVSEGGDASTADRPAPTDNSDDDNNDVVDDDDDDDNDNDNDNDNNKSNSQENDNEDANNAEQNKEEENPQPSETPSIAADESSNIISVPTDTDTTTTSKNPPVHNDEDGQEKQGTGLSAGTAAGIAAGAVACVAILAAAAFLLWRRRQGGIRGAVITADYPQGLENMESQEPKLPHAPPPALEGGSGNGYRGTAGKYYPPPWVEEQDLGEGAGRNGRGSNQGGFIIPPAGTMPGDPRFEVRAEYPLQQHQYRQPSWLGGDLGEARPVSALTTCPSPGPALPVSPMTPYRPDSSIFLTAGQRPPSSHPRVSSYYPGRTNSDLPTFLIPGGNRARAMSFSSVAYVGERPRVPELVGSPLPSVPSMIVVVEGQSPTRRSHTG</sequence>
<protein>
    <submittedName>
        <fullName evidence="8">Uncharacterized protein</fullName>
    </submittedName>
</protein>
<keyword evidence="4 6" id="KW-0472">Membrane</keyword>
<accession>A0AAN7CTJ1</accession>
<proteinExistence type="predicted"/>
<feature type="region of interest" description="Disordered" evidence="5">
    <location>
        <begin position="249"/>
        <end position="275"/>
    </location>
</feature>
<keyword evidence="3 6" id="KW-1133">Transmembrane helix</keyword>
<organism evidence="8 9">
    <name type="scientific">Corynascus novoguineensis</name>
    <dbReference type="NCBI Taxonomy" id="1126955"/>
    <lineage>
        <taxon>Eukaryota</taxon>
        <taxon>Fungi</taxon>
        <taxon>Dikarya</taxon>
        <taxon>Ascomycota</taxon>
        <taxon>Pezizomycotina</taxon>
        <taxon>Sordariomycetes</taxon>
        <taxon>Sordariomycetidae</taxon>
        <taxon>Sordariales</taxon>
        <taxon>Chaetomiaceae</taxon>
        <taxon>Corynascus</taxon>
    </lineage>
</organism>
<keyword evidence="9" id="KW-1185">Reference proteome</keyword>
<dbReference type="EMBL" id="MU857643">
    <property type="protein sequence ID" value="KAK4248079.1"/>
    <property type="molecule type" value="Genomic_DNA"/>
</dbReference>
<dbReference type="PANTHER" id="PTHR15549">
    <property type="entry name" value="PAIRED IMMUNOGLOBULIN-LIKE TYPE 2 RECEPTOR"/>
    <property type="match status" value="1"/>
</dbReference>
<evidence type="ECO:0000256" key="4">
    <source>
        <dbReference type="ARBA" id="ARBA00023136"/>
    </source>
</evidence>
<gene>
    <name evidence="8" type="ORF">C7999DRAFT_13945</name>
</gene>
<feature type="transmembrane region" description="Helical" evidence="6">
    <location>
        <begin position="203"/>
        <end position="225"/>
    </location>
</feature>
<comment type="subcellular location">
    <subcellularLocation>
        <location evidence="1">Membrane</location>
        <topology evidence="1">Single-pass membrane protein</topology>
    </subcellularLocation>
</comment>
<name>A0AAN7CTJ1_9PEZI</name>
<feature type="signal peptide" evidence="7">
    <location>
        <begin position="1"/>
        <end position="23"/>
    </location>
</feature>
<feature type="chain" id="PRO_5042922468" evidence="7">
    <location>
        <begin position="24"/>
        <end position="460"/>
    </location>
</feature>
<evidence type="ECO:0000256" key="6">
    <source>
        <dbReference type="SAM" id="Phobius"/>
    </source>
</evidence>
<evidence type="ECO:0000256" key="5">
    <source>
        <dbReference type="SAM" id="MobiDB-lite"/>
    </source>
</evidence>
<evidence type="ECO:0000256" key="3">
    <source>
        <dbReference type="ARBA" id="ARBA00022989"/>
    </source>
</evidence>
<evidence type="ECO:0000256" key="7">
    <source>
        <dbReference type="SAM" id="SignalP"/>
    </source>
</evidence>
<keyword evidence="2 6" id="KW-0812">Transmembrane</keyword>
<dbReference type="GO" id="GO:0071944">
    <property type="term" value="C:cell periphery"/>
    <property type="evidence" value="ECO:0007669"/>
    <property type="project" value="UniProtKB-ARBA"/>
</dbReference>
<dbReference type="AlphaFoldDB" id="A0AAN7CTJ1"/>